<protein>
    <recommendedName>
        <fullName evidence="3">Nucleotidyltransferase family protein</fullName>
    </recommendedName>
</protein>
<dbReference type="InterPro" id="IPR039498">
    <property type="entry name" value="NTP_transf_5"/>
</dbReference>
<reference evidence="1" key="2">
    <citation type="submission" date="2020-09" db="EMBL/GenBank/DDBJ databases">
        <authorList>
            <person name="Sun Q."/>
            <person name="Zhou Y."/>
        </authorList>
    </citation>
    <scope>NUCLEOTIDE SEQUENCE</scope>
    <source>
        <strain evidence="1">CGMCC 4.7679</strain>
    </source>
</reference>
<dbReference type="InterPro" id="IPR043519">
    <property type="entry name" value="NT_sf"/>
</dbReference>
<dbReference type="EMBL" id="BNAV01000011">
    <property type="protein sequence ID" value="GHF75667.1"/>
    <property type="molecule type" value="Genomic_DNA"/>
</dbReference>
<reference evidence="1" key="1">
    <citation type="journal article" date="2014" name="Int. J. Syst. Evol. Microbiol.">
        <title>Complete genome sequence of Corynebacterium casei LMG S-19264T (=DSM 44701T), isolated from a smear-ripened cheese.</title>
        <authorList>
            <consortium name="US DOE Joint Genome Institute (JGI-PGF)"/>
            <person name="Walter F."/>
            <person name="Albersmeier A."/>
            <person name="Kalinowski J."/>
            <person name="Ruckert C."/>
        </authorList>
    </citation>
    <scope>NUCLEOTIDE SEQUENCE</scope>
    <source>
        <strain evidence="1">CGMCC 4.7679</strain>
    </source>
</reference>
<evidence type="ECO:0000313" key="2">
    <source>
        <dbReference type="Proteomes" id="UP000658656"/>
    </source>
</evidence>
<evidence type="ECO:0008006" key="3">
    <source>
        <dbReference type="Google" id="ProtNLM"/>
    </source>
</evidence>
<dbReference type="Proteomes" id="UP000658656">
    <property type="component" value="Unassembled WGS sequence"/>
</dbReference>
<organism evidence="1 2">
    <name type="scientific">Amycolatopsis bartoniae</name>
    <dbReference type="NCBI Taxonomy" id="941986"/>
    <lineage>
        <taxon>Bacteria</taxon>
        <taxon>Bacillati</taxon>
        <taxon>Actinomycetota</taxon>
        <taxon>Actinomycetes</taxon>
        <taxon>Pseudonocardiales</taxon>
        <taxon>Pseudonocardiaceae</taxon>
        <taxon>Amycolatopsis</taxon>
    </lineage>
</organism>
<dbReference type="Gene3D" id="3.30.460.40">
    <property type="match status" value="1"/>
</dbReference>
<dbReference type="SUPFAM" id="SSF81301">
    <property type="entry name" value="Nucleotidyltransferase"/>
    <property type="match status" value="1"/>
</dbReference>
<dbReference type="Pfam" id="PF14907">
    <property type="entry name" value="NTP_transf_5"/>
    <property type="match status" value="1"/>
</dbReference>
<keyword evidence="2" id="KW-1185">Reference proteome</keyword>
<dbReference type="AlphaFoldDB" id="A0A8H9J2A8"/>
<name>A0A8H9J2A8_9PSEU</name>
<proteinExistence type="predicted"/>
<gene>
    <name evidence="1" type="ORF">GCM10017566_56850</name>
</gene>
<accession>A0A8H9J2A8</accession>
<comment type="caution">
    <text evidence="1">The sequence shown here is derived from an EMBL/GenBank/DDBJ whole genome shotgun (WGS) entry which is preliminary data.</text>
</comment>
<dbReference type="RefSeq" id="WP_183176604.1">
    <property type="nucleotide sequence ID" value="NZ_BNAV01000011.1"/>
</dbReference>
<sequence length="186" mass="20590">MDEKSLLRTLTKVVNTLAAAGIDFAVAGGCAVYARGGPPSDHDVDVFVREEDVRRAQQALVDAGMRPEEPPEDWLTKVYYEDVLVDLIFRPNYRSDIADVLARAEEMRIGPALAKVVTGTDLMVDKLLVLDAHRCDFTPLLTIARDLREQVDWGRVAAETQESPYARSFITLLEALSVAEVERSGT</sequence>
<evidence type="ECO:0000313" key="1">
    <source>
        <dbReference type="EMBL" id="GHF75667.1"/>
    </source>
</evidence>